<keyword evidence="6" id="KW-1185">Reference proteome</keyword>
<dbReference type="OrthoDB" id="195574at2157"/>
<accession>F7XL55</accession>
<dbReference type="HOGENOM" id="CLU_629490_0_0_2"/>
<dbReference type="STRING" id="679901.Mzhil_0117"/>
<dbReference type="GeneID" id="10821713"/>
<name>F7XL55_METZD</name>
<dbReference type="GO" id="GO:0016887">
    <property type="term" value="F:ATP hydrolysis activity"/>
    <property type="evidence" value="ECO:0007669"/>
    <property type="project" value="InterPro"/>
</dbReference>
<dbReference type="SMART" id="SM00382">
    <property type="entry name" value="AAA"/>
    <property type="match status" value="1"/>
</dbReference>
<feature type="domain" description="AAA+ ATPase" evidence="4">
    <location>
        <begin position="50"/>
        <end position="202"/>
    </location>
</feature>
<evidence type="ECO:0000313" key="5">
    <source>
        <dbReference type="EMBL" id="AEH59997.1"/>
    </source>
</evidence>
<feature type="region of interest" description="Disordered" evidence="3">
    <location>
        <begin position="402"/>
        <end position="435"/>
    </location>
</feature>
<dbReference type="AlphaFoldDB" id="F7XL55"/>
<dbReference type="KEGG" id="mzh:Mzhil_0117"/>
<dbReference type="PANTHER" id="PTHR10763:SF26">
    <property type="entry name" value="CELL DIVISION CONTROL PROTEIN 6 HOMOLOG"/>
    <property type="match status" value="1"/>
</dbReference>
<evidence type="ECO:0000256" key="1">
    <source>
        <dbReference type="ARBA" id="ARBA00006184"/>
    </source>
</evidence>
<dbReference type="InterPro" id="IPR036388">
    <property type="entry name" value="WH-like_DNA-bd_sf"/>
</dbReference>
<dbReference type="Gene3D" id="3.40.50.300">
    <property type="entry name" value="P-loop containing nucleotide triphosphate hydrolases"/>
    <property type="match status" value="1"/>
</dbReference>
<organism evidence="5 6">
    <name type="scientific">Methanosalsum zhilinae (strain DSM 4017 / NBRC 107636 / OCM 62 / WeN5)</name>
    <name type="common">Methanohalophilus zhilinae</name>
    <dbReference type="NCBI Taxonomy" id="679901"/>
    <lineage>
        <taxon>Archaea</taxon>
        <taxon>Methanobacteriati</taxon>
        <taxon>Methanobacteriota</taxon>
        <taxon>Stenosarchaea group</taxon>
        <taxon>Methanomicrobia</taxon>
        <taxon>Methanosarcinales</taxon>
        <taxon>Methanosarcinaceae</taxon>
        <taxon>Methanosalsum</taxon>
    </lineage>
</organism>
<dbReference type="InterPro" id="IPR027417">
    <property type="entry name" value="P-loop_NTPase"/>
</dbReference>
<gene>
    <name evidence="5" type="ordered locus">Mzhil_0117</name>
</gene>
<evidence type="ECO:0000256" key="2">
    <source>
        <dbReference type="ARBA" id="ARBA00022705"/>
    </source>
</evidence>
<dbReference type="RefSeq" id="WP_013897436.1">
    <property type="nucleotide sequence ID" value="NC_015676.1"/>
</dbReference>
<dbReference type="SUPFAM" id="SSF52540">
    <property type="entry name" value="P-loop containing nucleoside triphosphate hydrolases"/>
    <property type="match status" value="1"/>
</dbReference>
<dbReference type="Gene3D" id="1.10.8.60">
    <property type="match status" value="1"/>
</dbReference>
<protein>
    <submittedName>
        <fullName evidence="5">AAA ATPase</fullName>
    </submittedName>
</protein>
<dbReference type="Pfam" id="PF13401">
    <property type="entry name" value="AAA_22"/>
    <property type="match status" value="1"/>
</dbReference>
<dbReference type="InterPro" id="IPR003593">
    <property type="entry name" value="AAA+_ATPase"/>
</dbReference>
<comment type="similarity">
    <text evidence="1">Belongs to the CDC6/cdc18 family.</text>
</comment>
<evidence type="ECO:0000313" key="6">
    <source>
        <dbReference type="Proteomes" id="UP000006622"/>
    </source>
</evidence>
<dbReference type="Proteomes" id="UP000006622">
    <property type="component" value="Chromosome"/>
</dbReference>
<dbReference type="Gene3D" id="1.10.10.10">
    <property type="entry name" value="Winged helix-like DNA-binding domain superfamily/Winged helix DNA-binding domain"/>
    <property type="match status" value="1"/>
</dbReference>
<proteinExistence type="inferred from homology"/>
<evidence type="ECO:0000259" key="4">
    <source>
        <dbReference type="SMART" id="SM00382"/>
    </source>
</evidence>
<dbReference type="GO" id="GO:0006260">
    <property type="term" value="P:DNA replication"/>
    <property type="evidence" value="ECO:0007669"/>
    <property type="project" value="UniProtKB-KW"/>
</dbReference>
<dbReference type="InterPro" id="IPR050311">
    <property type="entry name" value="ORC1/CDC6"/>
</dbReference>
<evidence type="ECO:0000256" key="3">
    <source>
        <dbReference type="SAM" id="MobiDB-lite"/>
    </source>
</evidence>
<dbReference type="PANTHER" id="PTHR10763">
    <property type="entry name" value="CELL DIVISION CONTROL PROTEIN 6-RELATED"/>
    <property type="match status" value="1"/>
</dbReference>
<dbReference type="InterPro" id="IPR049945">
    <property type="entry name" value="AAA_22"/>
</dbReference>
<sequence>MLNFDRKGIIENDEYLDVERIPDSTDEILHRGNVFDFLIDHCGPILDRKKADNVIIYGPSGTGKTAVVHTFLNDLKSKVTENDIEITILCKMVSNKDTKASILKYLIKEFEYENNQSHTKISNSTSEYEYHFQKLCLNHDGYIILVLDELDNLSDPEVINFLTRLSLKNISFIGISNDIDFLNIGGGNSKSSATNIFYKNVEVYDAVQLEGILRDRAQKALSPENYDKIGSYTFALISARVKSEKFGDARVGINNLKKIIKKIEKENKSPNTMEEIDDIIYETDNEIFFSKIRNLDNELKIILISILNMKKENRILEYTYPHYCSIVNSYVMGKKMEKNTFRNKVKELEGRGILTIERQYLGRGGTKDHYTFLGDETAVINKYSLTDNLFCRFCIHTPDDTDNRKKDLGSNEDNTENNVLLDDMELLSNPEHFSN</sequence>
<keyword evidence="2" id="KW-0235">DNA replication</keyword>
<reference evidence="5 6" key="1">
    <citation type="submission" date="2010-07" db="EMBL/GenBank/DDBJ databases">
        <title>The complete genome of Methanosalsum zhilinae DSM 4017.</title>
        <authorList>
            <consortium name="US DOE Joint Genome Institute (JGI-PGF)"/>
            <person name="Lucas S."/>
            <person name="Copeland A."/>
            <person name="Lapidus A."/>
            <person name="Glavina del Rio T."/>
            <person name="Dalin E."/>
            <person name="Tice H."/>
            <person name="Bruce D."/>
            <person name="Goodwin L."/>
            <person name="Pitluck S."/>
            <person name="Kyrpides N."/>
            <person name="Mavromatis K."/>
            <person name="Ovchinnikova G."/>
            <person name="Daligault H."/>
            <person name="Detter J.C."/>
            <person name="Han C."/>
            <person name="Tapia R."/>
            <person name="Larimer F."/>
            <person name="Land M."/>
            <person name="Hauser L."/>
            <person name="Markowitz V."/>
            <person name="Cheng J.-F."/>
            <person name="Hugenholtz P."/>
            <person name="Woyke T."/>
            <person name="Wu D."/>
            <person name="Spring S."/>
            <person name="Schueler E."/>
            <person name="Brambilla E."/>
            <person name="Klenk H.-P."/>
            <person name="Eisen J.A."/>
        </authorList>
    </citation>
    <scope>NUCLEOTIDE SEQUENCE [LARGE SCALE GENOMIC DNA]</scope>
    <source>
        <strain evidence="6">DSM 4017 / NBRC 107636 / OCM 62 / WeN5</strain>
    </source>
</reference>
<dbReference type="EMBL" id="CP002101">
    <property type="protein sequence ID" value="AEH59997.1"/>
    <property type="molecule type" value="Genomic_DNA"/>
</dbReference>